<dbReference type="InterPro" id="IPR018201">
    <property type="entry name" value="Ketoacyl_synth_AS"/>
</dbReference>
<comment type="catalytic activity">
    <reaction evidence="17">
        <text>a fatty acyl-[ACP] + malonyl-[ACP] + H(+) = a 3-oxoacyl-[ACP] + holo-[ACP] + CO2</text>
        <dbReference type="Rhea" id="RHEA:22836"/>
        <dbReference type="Rhea" id="RHEA-COMP:9623"/>
        <dbReference type="Rhea" id="RHEA-COMP:9685"/>
        <dbReference type="Rhea" id="RHEA-COMP:9916"/>
        <dbReference type="Rhea" id="RHEA-COMP:14125"/>
        <dbReference type="ChEBI" id="CHEBI:15378"/>
        <dbReference type="ChEBI" id="CHEBI:16526"/>
        <dbReference type="ChEBI" id="CHEBI:64479"/>
        <dbReference type="ChEBI" id="CHEBI:78449"/>
        <dbReference type="ChEBI" id="CHEBI:78776"/>
        <dbReference type="ChEBI" id="CHEBI:138651"/>
        <dbReference type="EC" id="2.3.1.41"/>
    </reaction>
</comment>
<keyword evidence="2" id="KW-0596">Phosphopantetheine</keyword>
<proteinExistence type="inferred from homology"/>
<dbReference type="Gene3D" id="3.40.47.10">
    <property type="match status" value="2"/>
</dbReference>
<dbReference type="OrthoDB" id="4251012at2759"/>
<sequence length="3021" mass="327437">MVAAPELPLALSISFAPESSTISMTLYNQPEASKPAIPLELKYKYDPSTPYAPIQEITEDRNQRIKQVCSPSTAQRAGRELTWLNLQHYWDLWQLDASATQGMSQLKISDEFQGEDVTISEDEIEAFCRVVGNEGEAYKKGYKSGMQLPMDFAIKLGWKSIMKPIFPSTIDGDLLKLVHLSNGFRVLPGAPSLKPGDTVTSTSRIESVTNSDTGKTVAVKGTVFLLSSSEKGKESTSERIPVLEVSSSFFYRGKFSDYAQTFSRVESPTYSIPLKTPESLAVLQSKEWFQWDDDSKPLEVGTTLQFKIESSYVFADKSSYSNVTVAGAAYIITPEQKLAVKVATVEYSSEGEGVTKGDPVLEYLKRHGTALEQPIMFEGGGYGLTKESQCTFWTPASNLDYSLTSGDTNPIHTNPYFASLASLPGTITHGMHSSARTRKFVEQVVADNIGARVRKYDVGFTAMCLPNKKMEVRLKHVGMTTGGDRLIKVETVDVEAGNVVLSGTAEVMQAPTAYVFTGQGSQEPGMGMELYNNSPIARAVWDQADAHLGEVYGFSILEIVRTNPKEKTVHFGGLKGQATRQKYMEMTYTTNLPLSLFRTPADKDGNVKTLPLFGDIDLRTSRYTFSSPTVRSNSPSQPSQAAFEDMRAKGLVQPSCAFAGHSLGEYSALASIADILPISALVDVVFYRGITMQRAVERDAQNRSSYGMIAVNPSRIGKSFGDAALREVVDTIARRGNILIEVVNYNVEGQQYVVAGHLVALQSLTNVLNFLKVQKIDLAKLTETMSIEQVKEHLCEIVDECVQKAQELQEKTGFITLERGFAYALVLFHPVRLALTMPFVRQHHPSPRYRRSLPLALSLGWCHALPHLFVPPVPPSSSLATRLTCFSLLEDLSKKVNLAHFNADLLVGRYIPNLTAVPYEVTKEYAERIHTQTSSPRLDKILKNWEEEHWGAKENRNKLGYAILIELLAYQFASPVRWIETQDILFKDFKFERLIELGPSPTLTGMATRTQKLKYEGHDGALGIKRSIYCIAKHQKEIYYQLDDESGGEAPAPAAGAPAASAPRAAPAPVAAALPPPPVSAGPAAAVADEPLKAVDTLRIIIAQKLKKPVSEIPLTKSIKDLVGGKSTLQNEILGDLQGEFATAPEKGEEMPLAELGAALSQGYSGKLGKYTTGLVSRMVGSKMPGGFGLSAVQGHLAKSFGLGPGRVDGVLLFALTQEPAKRLGNEGEAKAWIDGVAAAYASQAGIALGSGGGAAAAPAMAFAAPGGGGGGGAPASVPDEPLKATDTLRAIIAQKLKKQIPDVPLTKSIKDLVGGKSTLQNEILGDLQGEFASAPEKGEELPLSELGAALNQGYPGTLGKYTSGLVARMMGSKMPGGFGLSAAKAHLAKTHGLGPGRTDGVLLVALTKEPEKRLGSEAEAKAWIDSVASAYASQAGISLGGGGGGGGGAVGGMGMMIDTEQLDKMQAKQDDFVSQQVEVFLRYLGRDSRTGHRLADMQKAEVAALQEKLDAIAREHGDAYVQGIQPVFNPLKARHFNSSWNWVRQDALVMWMDILFGRLTAVDRDITARCLVIMNRADPALLEYMQYTIDNAPVEKGEKYVLAKQFGQTLLDNCREMIGQAPLYKDGESPPLLPSNANSALTLTFPTAPKTTVTAKGDIITEEINRPGVSRLEKYVAEMAAGSKVTVQSVNLDKVQDQVEKLYKLVKLQPQISKTHMQSIKSLYAEVVRGLGKDVAPKVHKTAGRTRRPSSQFLRPSAVPEATYLPEDKTPLLHLKRKIGNEWQYSSKLTSLYLDILKEIATAGVTFEHKNALMTGVGKGSIGIEIVKGLLAGGARVVITTSRYSRSTVEYYQAIYQECGSKGSSLTVVPFNQGSKQDVEALVDYIYNKEKGLGMDLDYILPFAALPENGREIDGLDDRSELAHRIMLTNLLRLLGAVKSKKAALQLTTRPTEVVLPLSPNHGLFGNDGLYSESKISLETLFNRWSSESWGEYLCIAGAVIGWTRGTGLMSATNSVAEGIEAQGCRTFSAKEMAFNILGLMHPLVFDVAQIEPVWADLNGGMDKLPDLANLTTDIRTKLNLTATTRRAIAKDNSADYKATHGPAAEQIHHQVKVAPRANFSLPFPELKPIDANSELAQLRGLIDLEKVVVMTGYAEVGPFGSSRTRWEMEANGTFSIQGTLELAYITGLIKHFDGRLKDGSLYVGWVDAKTNEPLDDKDVKAAYEKHILAHTGIRLIEPELFGGYDPKKKGFVQEIELQHDLEPIEASQEDAERFKREHGDMVDVYSDDGSKYFVKFKKGAKIHVPKAVAFDRLVAGQIPTGWSHKAFGIPDDIAAQVDRTSLWALVSVAEALMMAGITDPYELYKYVHPSEVGSSLGSGMGGIVSISKMFRDRREEKDVQKDILQETFINTVAGWVNLLLLSSSGPIKIPVGACATALQSVEIACDTILSGKAKVMIAGGYDDFSEEGSYEFANMKATSNSETEFAAGREPNEMSRPTTSTRAGFMESQGCGAQVLMSAKTAIEMGATIYGIVAYTATATDKAGRSIPAPLRSTCYSPGRGVMGTAREIPSKYPSPILGVAYRRRQLEFRRRQISQWLQNETELLKMEVESRGQATKLPSDFVSERLAAIEREAKRQESEALATYGMLAGSDPSIAPLRRALAVWGLTIDDVGVASFHGTSTVANDKNESNAYNEQFRHLGRAKGNACPVIAQKWLTGHPKGGAAAWMLNGMAQAILSGLIPGNRNADNISPELRNFEYLLYPSKSIQTDGLKAGLLTSFGFGQVGGQALIVHPTYLLGALEPSAFESYKKLNDVRKKWSYRRFNDFFASGKLVVIKEGAPYTPELEIPVLLNPLARTEDDGKGSFAMPKKLAQTAFPADKASNAAIASKLIAAATAGTHGVGTDVELISAVPSDNLTFVERNFTRAEQDYCLSAPDPKASFAARWAGKESVFKSMKTTSKGAGASMLDIEIINNENGVPTVTLHGEAKKAADAAGIKGFELSLSHSADTAIAIAYAKA</sequence>
<dbReference type="FunFam" id="3.90.470.20:FF:000005">
    <property type="entry name" value="Fatty acid synthase alpha subunit FasA"/>
    <property type="match status" value="1"/>
</dbReference>
<dbReference type="PROSITE" id="PS52004">
    <property type="entry name" value="KS3_2"/>
    <property type="match status" value="1"/>
</dbReference>
<dbReference type="Gene3D" id="3.30.1120.100">
    <property type="match status" value="1"/>
</dbReference>
<dbReference type="Gene3D" id="3.90.470.20">
    <property type="entry name" value="4'-phosphopantetheinyl transferase domain"/>
    <property type="match status" value="1"/>
</dbReference>
<keyword evidence="12" id="KW-0520">NAD</keyword>
<name>A0A0D6EMT7_SPOSA</name>
<dbReference type="Gene3D" id="3.40.50.720">
    <property type="entry name" value="NAD(P)-binding Rossmann-like Domain"/>
    <property type="match status" value="1"/>
</dbReference>
<keyword evidence="3" id="KW-0444">Lipid biosynthesis</keyword>
<keyword evidence="8" id="KW-0460">Magnesium</keyword>
<evidence type="ECO:0000256" key="14">
    <source>
        <dbReference type="ARBA" id="ARBA00023268"/>
    </source>
</evidence>
<dbReference type="GO" id="GO:0004321">
    <property type="term" value="F:fatty-acyl-CoA synthase activity"/>
    <property type="evidence" value="ECO:0007669"/>
    <property type="project" value="UniProtKB-EC"/>
</dbReference>
<evidence type="ECO:0000256" key="18">
    <source>
        <dbReference type="SAM" id="MobiDB-lite"/>
    </source>
</evidence>
<dbReference type="PRINTS" id="PR01483">
    <property type="entry name" value="FASYNTHASE"/>
</dbReference>
<evidence type="ECO:0000259" key="20">
    <source>
        <dbReference type="PROSITE" id="PS52004"/>
    </source>
</evidence>
<evidence type="ECO:0000256" key="4">
    <source>
        <dbReference type="ARBA" id="ARBA00022553"/>
    </source>
</evidence>
<dbReference type="InterPro" id="IPR008278">
    <property type="entry name" value="4-PPantetheinyl_Trfase_dom"/>
</dbReference>
<gene>
    <name evidence="21" type="primary">SPOSA6832_02877</name>
</gene>
<dbReference type="InterPro" id="IPR014043">
    <property type="entry name" value="Acyl_transferase_dom"/>
</dbReference>
<evidence type="ECO:0000256" key="9">
    <source>
        <dbReference type="ARBA" id="ARBA00022857"/>
    </source>
</evidence>
<dbReference type="InterPro" id="IPR009081">
    <property type="entry name" value="PP-bd_ACP"/>
</dbReference>
<dbReference type="InterPro" id="IPR001227">
    <property type="entry name" value="Ac_transferase_dom_sf"/>
</dbReference>
<dbReference type="EMBL" id="CENE01000012">
    <property type="protein sequence ID" value="CEQ41181.1"/>
    <property type="molecule type" value="Genomic_DNA"/>
</dbReference>
<keyword evidence="10" id="KW-0560">Oxidoreductase</keyword>
<dbReference type="GO" id="GO:0004312">
    <property type="term" value="F:fatty acid synthase activity"/>
    <property type="evidence" value="ECO:0007669"/>
    <property type="project" value="InterPro"/>
</dbReference>
<keyword evidence="22" id="KW-1185">Reference proteome</keyword>
<dbReference type="Gene3D" id="6.10.140.1410">
    <property type="match status" value="1"/>
</dbReference>
<dbReference type="InterPro" id="IPR047224">
    <property type="entry name" value="FAS_alpha_su_C"/>
</dbReference>
<evidence type="ECO:0000256" key="12">
    <source>
        <dbReference type="ARBA" id="ARBA00023027"/>
    </source>
</evidence>
<evidence type="ECO:0000256" key="16">
    <source>
        <dbReference type="ARBA" id="ARBA00048508"/>
    </source>
</evidence>
<dbReference type="Pfam" id="PF02801">
    <property type="entry name" value="Ketoacyl-synt_C"/>
    <property type="match status" value="1"/>
</dbReference>
<dbReference type="Pfam" id="PF18314">
    <property type="entry name" value="FAS_I_H"/>
    <property type="match status" value="1"/>
</dbReference>
<evidence type="ECO:0000256" key="10">
    <source>
        <dbReference type="ARBA" id="ARBA00023002"/>
    </source>
</evidence>
<evidence type="ECO:0000256" key="5">
    <source>
        <dbReference type="ARBA" id="ARBA00022679"/>
    </source>
</evidence>
<dbReference type="Gene3D" id="3.90.25.70">
    <property type="match status" value="1"/>
</dbReference>
<evidence type="ECO:0000256" key="3">
    <source>
        <dbReference type="ARBA" id="ARBA00022516"/>
    </source>
</evidence>
<dbReference type="InterPro" id="IPR004568">
    <property type="entry name" value="Ppantetheine-prot_Trfase_dom"/>
</dbReference>
<keyword evidence="6" id="KW-0479">Metal-binding</keyword>
<dbReference type="InterPro" id="IPR039569">
    <property type="entry name" value="FAS1-like_DH_region"/>
</dbReference>
<evidence type="ECO:0000313" key="22">
    <source>
        <dbReference type="Proteomes" id="UP000243876"/>
    </source>
</evidence>
<dbReference type="InterPro" id="IPR037143">
    <property type="entry name" value="4-PPantetheinyl_Trfase_dom_sf"/>
</dbReference>
<comment type="similarity">
    <text evidence="1">Belongs to the thiolase-like superfamily. Fungal fatty acid synthetase subunit alpha family.</text>
</comment>
<feature type="non-terminal residue" evidence="21">
    <location>
        <position position="1"/>
    </location>
</feature>
<dbReference type="CDD" id="cd08950">
    <property type="entry name" value="KR_fFAS_SDR_c_like"/>
    <property type="match status" value="1"/>
</dbReference>
<dbReference type="Gene3D" id="6.10.140.1400">
    <property type="match status" value="1"/>
</dbReference>
<dbReference type="GO" id="GO:0000287">
    <property type="term" value="F:magnesium ion binding"/>
    <property type="evidence" value="ECO:0007669"/>
    <property type="project" value="InterPro"/>
</dbReference>
<dbReference type="Gene3D" id="6.10.250.1930">
    <property type="match status" value="1"/>
</dbReference>
<dbReference type="GO" id="GO:0016787">
    <property type="term" value="F:hydrolase activity"/>
    <property type="evidence" value="ECO:0007669"/>
    <property type="project" value="UniProtKB-KW"/>
</dbReference>
<feature type="domain" description="Carrier" evidence="19">
    <location>
        <begin position="1280"/>
        <end position="1358"/>
    </location>
</feature>
<keyword evidence="5" id="KW-0808">Transferase</keyword>
<evidence type="ECO:0000256" key="6">
    <source>
        <dbReference type="ARBA" id="ARBA00022723"/>
    </source>
</evidence>
<evidence type="ECO:0000259" key="19">
    <source>
        <dbReference type="PROSITE" id="PS50075"/>
    </source>
</evidence>
<dbReference type="SUPFAM" id="SSF54637">
    <property type="entry name" value="Thioesterase/thiol ester dehydrase-isomerase"/>
    <property type="match status" value="2"/>
</dbReference>
<evidence type="ECO:0000256" key="1">
    <source>
        <dbReference type="ARBA" id="ARBA00007485"/>
    </source>
</evidence>
<dbReference type="SUPFAM" id="SSF52151">
    <property type="entry name" value="FabD/lysophospholipase-like"/>
    <property type="match status" value="1"/>
</dbReference>
<dbReference type="GO" id="GO:0006633">
    <property type="term" value="P:fatty acid biosynthetic process"/>
    <property type="evidence" value="ECO:0007669"/>
    <property type="project" value="InterPro"/>
</dbReference>
<evidence type="ECO:0000256" key="13">
    <source>
        <dbReference type="ARBA" id="ARBA00023098"/>
    </source>
</evidence>
<dbReference type="SUPFAM" id="SSF51735">
    <property type="entry name" value="NAD(P)-binding Rossmann-fold domains"/>
    <property type="match status" value="1"/>
</dbReference>
<dbReference type="InterPro" id="IPR016039">
    <property type="entry name" value="Thiolase-like"/>
</dbReference>
<dbReference type="GO" id="GO:0005835">
    <property type="term" value="C:fatty acid synthase complex"/>
    <property type="evidence" value="ECO:0007669"/>
    <property type="project" value="InterPro"/>
</dbReference>
<dbReference type="InterPro" id="IPR014030">
    <property type="entry name" value="Ketoacyl_synth_N"/>
</dbReference>
<evidence type="ECO:0000256" key="15">
    <source>
        <dbReference type="ARBA" id="ARBA00048237"/>
    </source>
</evidence>
<dbReference type="GO" id="GO:0008897">
    <property type="term" value="F:holo-[acyl-carrier-protein] synthase activity"/>
    <property type="evidence" value="ECO:0007669"/>
    <property type="project" value="InterPro"/>
</dbReference>
<dbReference type="GO" id="GO:0004315">
    <property type="term" value="F:3-oxoacyl-[acyl-carrier-protein] synthase activity"/>
    <property type="evidence" value="ECO:0007669"/>
    <property type="project" value="UniProtKB-EC"/>
</dbReference>
<dbReference type="PROSITE" id="PS50075">
    <property type="entry name" value="CARRIER"/>
    <property type="match status" value="2"/>
</dbReference>
<dbReference type="InterPro" id="IPR050830">
    <property type="entry name" value="Fungal_FAS"/>
</dbReference>
<keyword evidence="7" id="KW-0378">Hydrolase</keyword>
<dbReference type="Gene3D" id="3.30.70.2490">
    <property type="match status" value="1"/>
</dbReference>
<dbReference type="Gene3D" id="6.10.250.1850">
    <property type="match status" value="1"/>
</dbReference>
<reference evidence="22" key="1">
    <citation type="submission" date="2015-02" db="EMBL/GenBank/DDBJ databases">
        <authorList>
            <person name="Gon?alves P."/>
        </authorList>
    </citation>
    <scope>NUCLEOTIDE SEQUENCE [LARGE SCALE GENOMIC DNA]</scope>
</reference>
<dbReference type="Pfam" id="PF17951">
    <property type="entry name" value="FAS_meander"/>
    <property type="match status" value="1"/>
</dbReference>
<dbReference type="Pfam" id="PF22235">
    <property type="entry name" value="FAS1_thioest_ins"/>
    <property type="match status" value="1"/>
</dbReference>
<comment type="catalytic activity">
    <reaction evidence="16">
        <text>a (3R)-hydroxyacyl-[ACP] + NADP(+) = a 3-oxoacyl-[ACP] + NADPH + H(+)</text>
        <dbReference type="Rhea" id="RHEA:17397"/>
        <dbReference type="Rhea" id="RHEA-COMP:9916"/>
        <dbReference type="Rhea" id="RHEA-COMP:9945"/>
        <dbReference type="ChEBI" id="CHEBI:15378"/>
        <dbReference type="ChEBI" id="CHEBI:57783"/>
        <dbReference type="ChEBI" id="CHEBI:58349"/>
        <dbReference type="ChEBI" id="CHEBI:78776"/>
        <dbReference type="ChEBI" id="CHEBI:78827"/>
        <dbReference type="EC" id="1.1.1.100"/>
    </reaction>
</comment>
<keyword evidence="9" id="KW-0521">NADP</keyword>
<dbReference type="CDD" id="cd03447">
    <property type="entry name" value="FAS_MaoC"/>
    <property type="match status" value="1"/>
</dbReference>
<evidence type="ECO:0000313" key="21">
    <source>
        <dbReference type="EMBL" id="CEQ41181.1"/>
    </source>
</evidence>
<dbReference type="Gene3D" id="3.10.129.10">
    <property type="entry name" value="Hotdog Thioesterase"/>
    <property type="match status" value="1"/>
</dbReference>
<dbReference type="Gene3D" id="3.40.366.10">
    <property type="entry name" value="Malonyl-Coenzyme A Acyl Carrier Protein, domain 2"/>
    <property type="match status" value="1"/>
</dbReference>
<evidence type="ECO:0000256" key="7">
    <source>
        <dbReference type="ARBA" id="ARBA00022801"/>
    </source>
</evidence>
<dbReference type="PANTHER" id="PTHR10982">
    <property type="entry name" value="MALONYL COA-ACYL CARRIER PROTEIN TRANSACYLASE"/>
    <property type="match status" value="1"/>
</dbReference>
<dbReference type="InterPro" id="IPR003965">
    <property type="entry name" value="Fatty_acid_synthase"/>
</dbReference>
<dbReference type="InterPro" id="IPR020841">
    <property type="entry name" value="PKS_Beta-ketoAc_synthase_dom"/>
</dbReference>
<dbReference type="Proteomes" id="UP000243876">
    <property type="component" value="Unassembled WGS sequence"/>
</dbReference>
<evidence type="ECO:0000256" key="2">
    <source>
        <dbReference type="ARBA" id="ARBA00022450"/>
    </source>
</evidence>
<feature type="domain" description="Carrier" evidence="19">
    <location>
        <begin position="1089"/>
        <end position="1167"/>
    </location>
</feature>
<feature type="region of interest" description="Disordered" evidence="18">
    <location>
        <begin position="2483"/>
        <end position="2505"/>
    </location>
</feature>
<feature type="domain" description="Ketosynthase family 3 (KS3)" evidence="20">
    <location>
        <begin position="2238"/>
        <end position="2795"/>
    </location>
</feature>
<dbReference type="FunFam" id="3.90.25.70:FF:000001">
    <property type="entry name" value="Fatty acid synthase subunit alpha"/>
    <property type="match status" value="1"/>
</dbReference>
<keyword evidence="14" id="KW-0511">Multifunctional enzyme</keyword>
<dbReference type="Gene3D" id="3.30.70.2430">
    <property type="match status" value="1"/>
</dbReference>
<keyword evidence="4" id="KW-0597">Phosphoprotein</keyword>
<evidence type="ECO:0000256" key="17">
    <source>
        <dbReference type="ARBA" id="ARBA00049541"/>
    </source>
</evidence>
<dbReference type="InterPro" id="IPR036291">
    <property type="entry name" value="NAD(P)-bd_dom_sf"/>
</dbReference>
<dbReference type="FunFam" id="3.30.70.2490:FF:000001">
    <property type="entry name" value="Fatty acid synthase subunit alpha"/>
    <property type="match status" value="1"/>
</dbReference>
<evidence type="ECO:0000256" key="11">
    <source>
        <dbReference type="ARBA" id="ARBA00023026"/>
    </source>
</evidence>
<dbReference type="Pfam" id="PF18325">
    <property type="entry name" value="Fas_alpha_ACP"/>
    <property type="match status" value="2"/>
</dbReference>
<evidence type="ECO:0000256" key="8">
    <source>
        <dbReference type="ARBA" id="ARBA00022842"/>
    </source>
</evidence>
<protein>
    <submittedName>
        <fullName evidence="21">SPOSA6832_02877-mRNA-1:cds</fullName>
    </submittedName>
</protein>
<dbReference type="InterPro" id="IPR016035">
    <property type="entry name" value="Acyl_Trfase/lysoPLipase"/>
</dbReference>
<dbReference type="PROSITE" id="PS00606">
    <property type="entry name" value="KS3_1"/>
    <property type="match status" value="1"/>
</dbReference>
<dbReference type="FunFam" id="3.40.366.10:FF:000003">
    <property type="entry name" value="Fatty acid synthase subunit beta dehydratase"/>
    <property type="match status" value="1"/>
</dbReference>
<dbReference type="InterPro" id="IPR040883">
    <property type="entry name" value="FAS_meander"/>
</dbReference>
<dbReference type="InterPro" id="IPR041550">
    <property type="entry name" value="FASI_helical"/>
</dbReference>
<dbReference type="Pfam" id="PF01648">
    <property type="entry name" value="ACPS"/>
    <property type="match status" value="1"/>
</dbReference>
<dbReference type="InterPro" id="IPR014031">
    <property type="entry name" value="Ketoacyl_synth_C"/>
</dbReference>
<dbReference type="Gene3D" id="2.40.128.700">
    <property type="match status" value="1"/>
</dbReference>
<dbReference type="SUPFAM" id="SSF56214">
    <property type="entry name" value="4'-phosphopantetheinyl transferase"/>
    <property type="match status" value="1"/>
</dbReference>
<keyword evidence="11" id="KW-0843">Virulence</keyword>
<dbReference type="GO" id="GO:0004316">
    <property type="term" value="F:3-oxoacyl-[acyl-carrier-protein] reductase (NADPH) activity"/>
    <property type="evidence" value="ECO:0007669"/>
    <property type="project" value="UniProtKB-EC"/>
</dbReference>
<dbReference type="InterPro" id="IPR002539">
    <property type="entry name" value="MaoC-like_dom"/>
</dbReference>
<dbReference type="PANTHER" id="PTHR10982:SF21">
    <property type="entry name" value="FATTY ACID SYNTHASE SUBUNIT BETA"/>
    <property type="match status" value="1"/>
</dbReference>
<comment type="catalytic activity">
    <reaction evidence="15">
        <text>acetyl-CoA + n malonyl-CoA + 2n NADPH + 4n H(+) = a long-chain-acyl-CoA + n CoA + n CO2 + 2n NADP(+).</text>
        <dbReference type="EC" id="2.3.1.86"/>
    </reaction>
</comment>
<dbReference type="InterPro" id="IPR040899">
    <property type="entry name" value="Fas_alpha_ACP"/>
</dbReference>
<dbReference type="Gene3D" id="6.10.60.10">
    <property type="match status" value="1"/>
</dbReference>
<dbReference type="InterPro" id="IPR029069">
    <property type="entry name" value="HotDog_dom_sf"/>
</dbReference>
<accession>A0A0D6EMT7</accession>
<dbReference type="Pfam" id="PF13452">
    <property type="entry name" value="FAS1_DH_region"/>
    <property type="match status" value="1"/>
</dbReference>
<dbReference type="CDD" id="cd00828">
    <property type="entry name" value="elong_cond_enzymes"/>
    <property type="match status" value="1"/>
</dbReference>
<dbReference type="GO" id="GO:0019171">
    <property type="term" value="F:(3R)-hydroxyacyl-[acyl-carrier-protein] dehydratase activity"/>
    <property type="evidence" value="ECO:0007669"/>
    <property type="project" value="InterPro"/>
</dbReference>
<organism evidence="21 22">
    <name type="scientific">Sporidiobolus salmonicolor</name>
    <name type="common">Yeast-like fungus</name>
    <name type="synonym">Sporobolomyces salmonicolor</name>
    <dbReference type="NCBI Taxonomy" id="5005"/>
    <lineage>
        <taxon>Eukaryota</taxon>
        <taxon>Fungi</taxon>
        <taxon>Dikarya</taxon>
        <taxon>Basidiomycota</taxon>
        <taxon>Pucciniomycotina</taxon>
        <taxon>Microbotryomycetes</taxon>
        <taxon>Sporidiobolales</taxon>
        <taxon>Sporidiobolaceae</taxon>
        <taxon>Sporobolomyces</taxon>
    </lineage>
</organism>
<dbReference type="SUPFAM" id="SSF53901">
    <property type="entry name" value="Thiolase-like"/>
    <property type="match status" value="2"/>
</dbReference>
<dbReference type="SMART" id="SM00827">
    <property type="entry name" value="PKS_AT"/>
    <property type="match status" value="1"/>
</dbReference>
<keyword evidence="13" id="KW-0443">Lipid metabolism</keyword>
<dbReference type="NCBIfam" id="TIGR00556">
    <property type="entry name" value="pantethn_trn"/>
    <property type="match status" value="1"/>
</dbReference>
<dbReference type="Pfam" id="PF00698">
    <property type="entry name" value="Acyl_transf_1"/>
    <property type="match status" value="1"/>
</dbReference>
<dbReference type="Pfam" id="PF00109">
    <property type="entry name" value="ketoacyl-synt"/>
    <property type="match status" value="1"/>
</dbReference>
<dbReference type="Pfam" id="PF01575">
    <property type="entry name" value="MaoC_dehydratas"/>
    <property type="match status" value="1"/>
</dbReference>